<protein>
    <submittedName>
        <fullName evidence="1">Uncharacterized protein</fullName>
    </submittedName>
</protein>
<evidence type="ECO:0000313" key="1">
    <source>
        <dbReference type="EMBL" id="KAH7834270.1"/>
    </source>
</evidence>
<dbReference type="EMBL" id="CM037152">
    <property type="protein sequence ID" value="KAH7834270.1"/>
    <property type="molecule type" value="Genomic_DNA"/>
</dbReference>
<accession>A0ACB7X188</accession>
<keyword evidence="2" id="KW-1185">Reference proteome</keyword>
<sequence>MKLPKAIKKLKLWSRKRKKYKYYITDHPPPSRPPPPPPPPTFNYWHSWVPVQPSAPPLPPWFEFDHEQDQNPHFGPDSGIASSSQAEFSTQEEIAPDQTSEVSDDTSYQQYMVPNPVYGAPVLPAVRREKAAGVFGCFVSIGRHLISCLFPCFHIRE</sequence>
<proteinExistence type="predicted"/>
<dbReference type="Proteomes" id="UP000828048">
    <property type="component" value="Chromosome 2"/>
</dbReference>
<gene>
    <name evidence="1" type="ORF">Vadar_014438</name>
</gene>
<organism evidence="1 2">
    <name type="scientific">Vaccinium darrowii</name>
    <dbReference type="NCBI Taxonomy" id="229202"/>
    <lineage>
        <taxon>Eukaryota</taxon>
        <taxon>Viridiplantae</taxon>
        <taxon>Streptophyta</taxon>
        <taxon>Embryophyta</taxon>
        <taxon>Tracheophyta</taxon>
        <taxon>Spermatophyta</taxon>
        <taxon>Magnoliopsida</taxon>
        <taxon>eudicotyledons</taxon>
        <taxon>Gunneridae</taxon>
        <taxon>Pentapetalae</taxon>
        <taxon>asterids</taxon>
        <taxon>Ericales</taxon>
        <taxon>Ericaceae</taxon>
        <taxon>Vaccinioideae</taxon>
        <taxon>Vaccinieae</taxon>
        <taxon>Vaccinium</taxon>
    </lineage>
</organism>
<comment type="caution">
    <text evidence="1">The sequence shown here is derived from an EMBL/GenBank/DDBJ whole genome shotgun (WGS) entry which is preliminary data.</text>
</comment>
<reference evidence="1 2" key="1">
    <citation type="journal article" date="2021" name="Hortic Res">
        <title>High-quality reference genome and annotation aids understanding of berry development for evergreen blueberry (Vaccinium darrowii).</title>
        <authorList>
            <person name="Yu J."/>
            <person name="Hulse-Kemp A.M."/>
            <person name="Babiker E."/>
            <person name="Staton M."/>
        </authorList>
    </citation>
    <scope>NUCLEOTIDE SEQUENCE [LARGE SCALE GENOMIC DNA]</scope>
    <source>
        <strain evidence="2">cv. NJ 8807/NJ 8810</strain>
        <tissue evidence="1">Young leaf</tissue>
    </source>
</reference>
<evidence type="ECO:0000313" key="2">
    <source>
        <dbReference type="Proteomes" id="UP000828048"/>
    </source>
</evidence>
<name>A0ACB7X188_9ERIC</name>